<dbReference type="EMBL" id="GBEZ01005619">
    <property type="protein sequence ID" value="JAC79708.1"/>
    <property type="molecule type" value="Transcribed_RNA"/>
</dbReference>
<feature type="compositionally biased region" description="Acidic residues" evidence="1">
    <location>
        <begin position="31"/>
        <end position="46"/>
    </location>
</feature>
<feature type="non-terminal residue" evidence="2">
    <location>
        <position position="1"/>
    </location>
</feature>
<reference evidence="2" key="1">
    <citation type="submission" date="2014-05" db="EMBL/GenBank/DDBJ databases">
        <title>The transcriptome of the halophilic microalga Tetraselmis sp. GSL018 isolated from the Great Salt Lake, Utah.</title>
        <authorList>
            <person name="Jinkerson R.E."/>
            <person name="D'Adamo S."/>
            <person name="Posewitz M.C."/>
        </authorList>
    </citation>
    <scope>NUCLEOTIDE SEQUENCE</scope>
    <source>
        <strain evidence="2">GSL018</strain>
    </source>
</reference>
<evidence type="ECO:0000256" key="1">
    <source>
        <dbReference type="SAM" id="MobiDB-lite"/>
    </source>
</evidence>
<name>A0A061S639_9CHLO</name>
<gene>
    <name evidence="2" type="ORF">TSPGSL018_12015</name>
</gene>
<dbReference type="AlphaFoldDB" id="A0A061S639"/>
<feature type="region of interest" description="Disordered" evidence="1">
    <location>
        <begin position="1"/>
        <end position="70"/>
    </location>
</feature>
<organism evidence="2">
    <name type="scientific">Tetraselmis sp. GSL018</name>
    <dbReference type="NCBI Taxonomy" id="582737"/>
    <lineage>
        <taxon>Eukaryota</taxon>
        <taxon>Viridiplantae</taxon>
        <taxon>Chlorophyta</taxon>
        <taxon>core chlorophytes</taxon>
        <taxon>Chlorodendrophyceae</taxon>
        <taxon>Chlorodendrales</taxon>
        <taxon>Chlorodendraceae</taxon>
        <taxon>Tetraselmis</taxon>
    </lineage>
</organism>
<accession>A0A061S639</accession>
<dbReference type="Gene3D" id="1.10.287.1490">
    <property type="match status" value="1"/>
</dbReference>
<sequence length="170" mass="18231">GKKKKNAGRPKAPAQEETVTANTEGPMETEVPVEETAADGVQETDADTGVVDLPSDVQAPPEVSSLQDENETLKRELEELKSILAAKDSEIEQLKQKVEEARVQPPAVEATAKSGTEVAALQERLAQLKKDQLEADAARDSAWAELKRCVQEVAKLANAGLKESQSITSS</sequence>
<evidence type="ECO:0000313" key="2">
    <source>
        <dbReference type="EMBL" id="JAC79708.1"/>
    </source>
</evidence>
<proteinExistence type="predicted"/>
<protein>
    <submittedName>
        <fullName evidence="2">Uncharacterized protein</fullName>
    </submittedName>
</protein>